<keyword evidence="2" id="KW-1133">Transmembrane helix</keyword>
<dbReference type="GO" id="GO:0016746">
    <property type="term" value="F:acyltransferase activity"/>
    <property type="evidence" value="ECO:0007669"/>
    <property type="project" value="UniProtKB-KW"/>
</dbReference>
<feature type="region of interest" description="Disordered" evidence="1">
    <location>
        <begin position="374"/>
        <end position="397"/>
    </location>
</feature>
<name>A0ABD5DYR2_9ACTN</name>
<dbReference type="RefSeq" id="WP_093853315.1">
    <property type="nucleotide sequence ID" value="NZ_JAVRER010000002.1"/>
</dbReference>
<feature type="transmembrane region" description="Helical" evidence="2">
    <location>
        <begin position="241"/>
        <end position="260"/>
    </location>
</feature>
<organism evidence="4 5">
    <name type="scientific">Streptomyces evansiae</name>
    <dbReference type="NCBI Taxonomy" id="3075535"/>
    <lineage>
        <taxon>Bacteria</taxon>
        <taxon>Bacillati</taxon>
        <taxon>Actinomycetota</taxon>
        <taxon>Actinomycetes</taxon>
        <taxon>Kitasatosporales</taxon>
        <taxon>Streptomycetaceae</taxon>
        <taxon>Streptomyces</taxon>
    </lineage>
</organism>
<evidence type="ECO:0000259" key="3">
    <source>
        <dbReference type="Pfam" id="PF01757"/>
    </source>
</evidence>
<evidence type="ECO:0000313" key="4">
    <source>
        <dbReference type="EMBL" id="MDT0414291.1"/>
    </source>
</evidence>
<evidence type="ECO:0000313" key="5">
    <source>
        <dbReference type="Proteomes" id="UP001183607"/>
    </source>
</evidence>
<evidence type="ECO:0000256" key="2">
    <source>
        <dbReference type="SAM" id="Phobius"/>
    </source>
</evidence>
<dbReference type="PANTHER" id="PTHR23028">
    <property type="entry name" value="ACETYLTRANSFERASE"/>
    <property type="match status" value="1"/>
</dbReference>
<dbReference type="InterPro" id="IPR002656">
    <property type="entry name" value="Acyl_transf_3_dom"/>
</dbReference>
<feature type="transmembrane region" description="Helical" evidence="2">
    <location>
        <begin position="298"/>
        <end position="323"/>
    </location>
</feature>
<feature type="transmembrane region" description="Helical" evidence="2">
    <location>
        <begin position="134"/>
        <end position="158"/>
    </location>
</feature>
<comment type="caution">
    <text evidence="4">The sequence shown here is derived from an EMBL/GenBank/DDBJ whole genome shotgun (WGS) entry which is preliminary data.</text>
</comment>
<evidence type="ECO:0000256" key="1">
    <source>
        <dbReference type="SAM" id="MobiDB-lite"/>
    </source>
</evidence>
<dbReference type="PANTHER" id="PTHR23028:SF53">
    <property type="entry name" value="ACYL_TRANSF_3 DOMAIN-CONTAINING PROTEIN"/>
    <property type="match status" value="1"/>
</dbReference>
<keyword evidence="4" id="KW-0012">Acyltransferase</keyword>
<feature type="transmembrane region" description="Helical" evidence="2">
    <location>
        <begin position="12"/>
        <end position="33"/>
    </location>
</feature>
<feature type="transmembrane region" description="Helical" evidence="2">
    <location>
        <begin position="343"/>
        <end position="362"/>
    </location>
</feature>
<keyword evidence="2" id="KW-0812">Transmembrane</keyword>
<gene>
    <name evidence="4" type="ORF">RM574_02205</name>
</gene>
<protein>
    <submittedName>
        <fullName evidence="4">Acyltransferase</fullName>
        <ecNumber evidence="4">2.3.-.-</ecNumber>
    </submittedName>
</protein>
<feature type="transmembrane region" description="Helical" evidence="2">
    <location>
        <begin position="94"/>
        <end position="114"/>
    </location>
</feature>
<dbReference type="AlphaFoldDB" id="A0ABD5DYR2"/>
<feature type="transmembrane region" description="Helical" evidence="2">
    <location>
        <begin position="211"/>
        <end position="234"/>
    </location>
</feature>
<feature type="domain" description="Acyltransferase 3" evidence="3">
    <location>
        <begin position="14"/>
        <end position="362"/>
    </location>
</feature>
<dbReference type="Proteomes" id="UP001183607">
    <property type="component" value="Unassembled WGS sequence"/>
</dbReference>
<feature type="transmembrane region" description="Helical" evidence="2">
    <location>
        <begin position="170"/>
        <end position="191"/>
    </location>
</feature>
<keyword evidence="4" id="KW-0808">Transferase</keyword>
<accession>A0ABD5DYR2</accession>
<dbReference type="Pfam" id="PF01757">
    <property type="entry name" value="Acyl_transf_3"/>
    <property type="match status" value="1"/>
</dbReference>
<feature type="transmembrane region" description="Helical" evidence="2">
    <location>
        <begin position="53"/>
        <end position="73"/>
    </location>
</feature>
<dbReference type="EC" id="2.3.-.-" evidence="4"/>
<feature type="transmembrane region" description="Helical" evidence="2">
    <location>
        <begin position="266"/>
        <end position="286"/>
    </location>
</feature>
<proteinExistence type="predicted"/>
<dbReference type="EMBL" id="JAVRER010000002">
    <property type="protein sequence ID" value="MDT0414291.1"/>
    <property type="molecule type" value="Genomic_DNA"/>
</dbReference>
<dbReference type="InterPro" id="IPR050879">
    <property type="entry name" value="Acyltransferase_3"/>
</dbReference>
<reference evidence="5" key="1">
    <citation type="submission" date="2023-07" db="EMBL/GenBank/DDBJ databases">
        <title>30 novel species of actinomycetes from the DSMZ collection.</title>
        <authorList>
            <person name="Nouioui I."/>
        </authorList>
    </citation>
    <scope>NUCLEOTIDE SEQUENCE [LARGE SCALE GENOMIC DNA]</scope>
    <source>
        <strain evidence="5">DSM 41982</strain>
    </source>
</reference>
<keyword evidence="2" id="KW-0472">Membrane</keyword>
<sequence length="397" mass="44319">MTEPTAHRPGRLPSLTALRFVAALLVFIFHSHYLGVFRNTSVEKHYDFITNSAGGVGVSFFFVLSGFVLTWVAKPTDTMGGFWRRRFFKIYPSHLVVWLVILAMLLVSGTPTEGGPAIANLFLVNAWVPEMNNLIFAVNGVTWSLSAEIAFYLLFPFLIIGIRKIPARHLWYWAAGVALLALSVPLLSKTFLPDSPVFPGYDEFSWPQMWFAYQFPLVRCLEFVVGILFARIVLSEQWGRVRLAPALLSVVAVYVVSLWLPQLWSFAAPYSFPLGLLVAAVAARDIEGRDTLLARRPLVWLGEISYAFFLIHLNVLNSAQAAFKGQWMGYGAFEKTSWSTPVAVLFLLGCLAVSIVLAWLLYRCVEMPAMRRWSRPRPRPSARVGGTGEVKAPATGA</sequence>